<evidence type="ECO:0000313" key="3">
    <source>
        <dbReference type="Proteomes" id="UP000231279"/>
    </source>
</evidence>
<evidence type="ECO:0000256" key="1">
    <source>
        <dbReference type="SAM" id="MobiDB-lite"/>
    </source>
</evidence>
<dbReference type="Proteomes" id="UP000231279">
    <property type="component" value="Unassembled WGS sequence"/>
</dbReference>
<evidence type="ECO:0000313" key="2">
    <source>
        <dbReference type="EMBL" id="PIN10564.1"/>
    </source>
</evidence>
<sequence>MENEVTHTPRYNIAMSRRTRRPKNLNIEPQESFEEKEERDKQQKSLKQLIEGRCSLAQHFREEEEQKDMVVHEDAVKGVKLKRIMRNYGKVLGHLIKIKQESYFRAWRKPAMSLKLIKQK</sequence>
<proteinExistence type="predicted"/>
<dbReference type="EMBL" id="NKXS01003191">
    <property type="protein sequence ID" value="PIN10564.1"/>
    <property type="molecule type" value="Genomic_DNA"/>
</dbReference>
<comment type="caution">
    <text evidence="2">The sequence shown here is derived from an EMBL/GenBank/DDBJ whole genome shotgun (WGS) entry which is preliminary data.</text>
</comment>
<protein>
    <submittedName>
        <fullName evidence="2">Uncharacterized protein</fullName>
    </submittedName>
</protein>
<organism evidence="2 3">
    <name type="scientific">Handroanthus impetiginosus</name>
    <dbReference type="NCBI Taxonomy" id="429701"/>
    <lineage>
        <taxon>Eukaryota</taxon>
        <taxon>Viridiplantae</taxon>
        <taxon>Streptophyta</taxon>
        <taxon>Embryophyta</taxon>
        <taxon>Tracheophyta</taxon>
        <taxon>Spermatophyta</taxon>
        <taxon>Magnoliopsida</taxon>
        <taxon>eudicotyledons</taxon>
        <taxon>Gunneridae</taxon>
        <taxon>Pentapetalae</taxon>
        <taxon>asterids</taxon>
        <taxon>lamiids</taxon>
        <taxon>Lamiales</taxon>
        <taxon>Bignoniaceae</taxon>
        <taxon>Crescentiina</taxon>
        <taxon>Tabebuia alliance</taxon>
        <taxon>Handroanthus</taxon>
    </lineage>
</organism>
<feature type="region of interest" description="Disordered" evidence="1">
    <location>
        <begin position="1"/>
        <end position="45"/>
    </location>
</feature>
<reference evidence="3" key="1">
    <citation type="journal article" date="2018" name="Gigascience">
        <title>Genome assembly of the Pink Ipe (Handroanthus impetiginosus, Bignoniaceae), a highly valued, ecologically keystone Neotropical timber forest tree.</title>
        <authorList>
            <person name="Silva-Junior O.B."/>
            <person name="Grattapaglia D."/>
            <person name="Novaes E."/>
            <person name="Collevatti R.G."/>
        </authorList>
    </citation>
    <scope>NUCLEOTIDE SEQUENCE [LARGE SCALE GENOMIC DNA]</scope>
    <source>
        <strain evidence="3">cv. UFG-1</strain>
    </source>
</reference>
<dbReference type="OrthoDB" id="1928482at2759"/>
<accession>A0A2G9GZ62</accession>
<keyword evidence="3" id="KW-1185">Reference proteome</keyword>
<name>A0A2G9GZ62_9LAMI</name>
<dbReference type="AlphaFoldDB" id="A0A2G9GZ62"/>
<gene>
    <name evidence="2" type="ORF">CDL12_16835</name>
</gene>